<dbReference type="PROSITE" id="PS50297">
    <property type="entry name" value="ANK_REP_REGION"/>
    <property type="match status" value="3"/>
</dbReference>
<name>A0A8E2EGG0_9PEZI</name>
<dbReference type="EMBL" id="KV744858">
    <property type="protein sequence ID" value="OCK83572.1"/>
    <property type="molecule type" value="Genomic_DNA"/>
</dbReference>
<dbReference type="AlphaFoldDB" id="A0A8E2EGG0"/>
<dbReference type="Proteomes" id="UP000250266">
    <property type="component" value="Unassembled WGS sequence"/>
</dbReference>
<reference evidence="5 6" key="1">
    <citation type="journal article" date="2016" name="Nat. Commun.">
        <title>Ectomycorrhizal ecology is imprinted in the genome of the dominant symbiotic fungus Cenococcum geophilum.</title>
        <authorList>
            <consortium name="DOE Joint Genome Institute"/>
            <person name="Peter M."/>
            <person name="Kohler A."/>
            <person name="Ohm R.A."/>
            <person name="Kuo A."/>
            <person name="Krutzmann J."/>
            <person name="Morin E."/>
            <person name="Arend M."/>
            <person name="Barry K.W."/>
            <person name="Binder M."/>
            <person name="Choi C."/>
            <person name="Clum A."/>
            <person name="Copeland A."/>
            <person name="Grisel N."/>
            <person name="Haridas S."/>
            <person name="Kipfer T."/>
            <person name="LaButti K."/>
            <person name="Lindquist E."/>
            <person name="Lipzen A."/>
            <person name="Maire R."/>
            <person name="Meier B."/>
            <person name="Mihaltcheva S."/>
            <person name="Molinier V."/>
            <person name="Murat C."/>
            <person name="Poggeler S."/>
            <person name="Quandt C.A."/>
            <person name="Sperisen C."/>
            <person name="Tritt A."/>
            <person name="Tisserant E."/>
            <person name="Crous P.W."/>
            <person name="Henrissat B."/>
            <person name="Nehls U."/>
            <person name="Egli S."/>
            <person name="Spatafora J.W."/>
            <person name="Grigoriev I.V."/>
            <person name="Martin F.M."/>
        </authorList>
    </citation>
    <scope>NUCLEOTIDE SEQUENCE [LARGE SCALE GENOMIC DNA]</scope>
    <source>
        <strain evidence="5 6">CBS 459.81</strain>
    </source>
</reference>
<dbReference type="OrthoDB" id="3896584at2759"/>
<gene>
    <name evidence="5" type="ORF">K432DRAFT_177184</name>
</gene>
<organism evidence="5 6">
    <name type="scientific">Lepidopterella palustris CBS 459.81</name>
    <dbReference type="NCBI Taxonomy" id="1314670"/>
    <lineage>
        <taxon>Eukaryota</taxon>
        <taxon>Fungi</taxon>
        <taxon>Dikarya</taxon>
        <taxon>Ascomycota</taxon>
        <taxon>Pezizomycotina</taxon>
        <taxon>Dothideomycetes</taxon>
        <taxon>Pleosporomycetidae</taxon>
        <taxon>Mytilinidiales</taxon>
        <taxon>Argynnaceae</taxon>
        <taxon>Lepidopterella</taxon>
    </lineage>
</organism>
<feature type="repeat" description="ANK" evidence="3">
    <location>
        <begin position="139"/>
        <end position="172"/>
    </location>
</feature>
<dbReference type="InterPro" id="IPR036770">
    <property type="entry name" value="Ankyrin_rpt-contain_sf"/>
</dbReference>
<evidence type="ECO:0000313" key="6">
    <source>
        <dbReference type="Proteomes" id="UP000250266"/>
    </source>
</evidence>
<dbReference type="SUPFAM" id="SSF48403">
    <property type="entry name" value="Ankyrin repeat"/>
    <property type="match status" value="1"/>
</dbReference>
<feature type="compositionally biased region" description="Basic and acidic residues" evidence="4">
    <location>
        <begin position="8"/>
        <end position="20"/>
    </location>
</feature>
<evidence type="ECO:0000256" key="3">
    <source>
        <dbReference type="PROSITE-ProRule" id="PRU00023"/>
    </source>
</evidence>
<dbReference type="PANTHER" id="PTHR24189:SF50">
    <property type="entry name" value="ANKYRIN REPEAT AND SOCS BOX PROTEIN 2"/>
    <property type="match status" value="1"/>
</dbReference>
<feature type="repeat" description="ANK" evidence="3">
    <location>
        <begin position="106"/>
        <end position="138"/>
    </location>
</feature>
<keyword evidence="2 3" id="KW-0040">ANK repeat</keyword>
<protein>
    <submittedName>
        <fullName evidence="5">Ankyrin</fullName>
    </submittedName>
</protein>
<dbReference type="PROSITE" id="PS50088">
    <property type="entry name" value="ANK_REPEAT"/>
    <property type="match status" value="3"/>
</dbReference>
<keyword evidence="1" id="KW-0677">Repeat</keyword>
<dbReference type="Gene3D" id="1.25.40.20">
    <property type="entry name" value="Ankyrin repeat-containing domain"/>
    <property type="match status" value="1"/>
</dbReference>
<accession>A0A8E2EGG0</accession>
<dbReference type="InterPro" id="IPR050745">
    <property type="entry name" value="Multifunctional_regulatory"/>
</dbReference>
<dbReference type="Pfam" id="PF12796">
    <property type="entry name" value="Ank_2"/>
    <property type="match status" value="1"/>
</dbReference>
<keyword evidence="6" id="KW-1185">Reference proteome</keyword>
<dbReference type="SMART" id="SM00248">
    <property type="entry name" value="ANK"/>
    <property type="match status" value="3"/>
</dbReference>
<dbReference type="PANTHER" id="PTHR24189">
    <property type="entry name" value="MYOTROPHIN"/>
    <property type="match status" value="1"/>
</dbReference>
<sequence length="552" mass="62300">MAMQPTTGDREALSSHPDQEVNEQLDKLYHAVAEDRLTEVEYILSHSSGTSLVHQSTPEDCCLLKNTFHECHHTTYLHLAVMSASVSMVRLLMNRGADVNSTASYFRQTPLHTSVRHGKPLHAEALLNMGAKVNMKEERGLTPLQWAIKEAQYPSIVRILLDHGAEVNSAWEILLTLHSNQGRQQRSFVAQVIKMFLDRQPLPALMEAQTLFERFLEPWSKSPFWYNDIDEEEKWCFAKAFAGGLCVKGETCLPACSQPGGQTLAHVLLFHAPGSGLARILVEKATLSGGNASFVLHTILQSCPGQKMDPSDPSLLEMFETLVRRDESNLASCLVNDYTPLTRLLAHKARSDLLLSYMGILLNAGADPWRVDGCGRIPLFQATGFEDPLALQLAEILLAKFDNSSNFELCLRKYFPISHEWQLYIESPFSRELANHFPPDVQYPFLRAAISVSTKMALDRYASQSSSPEQVREHRPMVLDALRVRGQFQLPVYQFPQEYVQRLLELSLANCVRLYHPRPIPTPYEPPVSGAHREARIYFPGPTWHTYLHDAN</sequence>
<feature type="repeat" description="ANK" evidence="3">
    <location>
        <begin position="72"/>
        <end position="104"/>
    </location>
</feature>
<evidence type="ECO:0000256" key="1">
    <source>
        <dbReference type="ARBA" id="ARBA00022737"/>
    </source>
</evidence>
<evidence type="ECO:0000256" key="2">
    <source>
        <dbReference type="ARBA" id="ARBA00023043"/>
    </source>
</evidence>
<feature type="region of interest" description="Disordered" evidence="4">
    <location>
        <begin position="1"/>
        <end position="20"/>
    </location>
</feature>
<proteinExistence type="predicted"/>
<evidence type="ECO:0000313" key="5">
    <source>
        <dbReference type="EMBL" id="OCK83572.1"/>
    </source>
</evidence>
<dbReference type="InterPro" id="IPR002110">
    <property type="entry name" value="Ankyrin_rpt"/>
</dbReference>
<evidence type="ECO:0000256" key="4">
    <source>
        <dbReference type="SAM" id="MobiDB-lite"/>
    </source>
</evidence>